<dbReference type="EMBL" id="GL629795">
    <property type="protein sequence ID" value="EFX00785.1"/>
    <property type="molecule type" value="Genomic_DNA"/>
</dbReference>
<evidence type="ECO:0000313" key="3">
    <source>
        <dbReference type="EMBL" id="EFX00785.1"/>
    </source>
</evidence>
<dbReference type="Proteomes" id="UP000007796">
    <property type="component" value="Unassembled WGS sequence"/>
</dbReference>
<protein>
    <submittedName>
        <fullName evidence="3">Uncharacterized protein</fullName>
    </submittedName>
</protein>
<dbReference type="AlphaFoldDB" id="F0XMX3"/>
<evidence type="ECO:0000313" key="4">
    <source>
        <dbReference type="Proteomes" id="UP000007796"/>
    </source>
</evidence>
<feature type="region of interest" description="Disordered" evidence="2">
    <location>
        <begin position="287"/>
        <end position="306"/>
    </location>
</feature>
<gene>
    <name evidence="3" type="ORF">CMQ_1866</name>
</gene>
<proteinExistence type="predicted"/>
<dbReference type="OrthoDB" id="5402392at2759"/>
<name>F0XMX3_GROCL</name>
<feature type="region of interest" description="Disordered" evidence="2">
    <location>
        <begin position="543"/>
        <end position="571"/>
    </location>
</feature>
<dbReference type="HOGENOM" id="CLU_036914_0_0_1"/>
<feature type="region of interest" description="Disordered" evidence="2">
    <location>
        <begin position="387"/>
        <end position="411"/>
    </location>
</feature>
<sequence>MTSPAETAQSVREALEPFIRPRGEAAQIRRILAAHLASCLKSDSALEGSLALVNVSCDVEPSAEARGLQRAYLRALQANLEARRAFETTSQAATRQQQQYQKQKQQQPTDGGAVLRLGGAEGVGTSVLENHLEEVRLTRKKERLEAVQRSLDALVQQPAAAAEDFLQQEAIYAEATRTLPPVPKAVVDGLAEDATAAAEAAVQTAGPAGAAAGPAATVTDLKGLVAQLERAVLRAQLLLRQEEKQLAAARARAAARGPESAAVKLQALGAARDALIGWMEEELGNAATAGEGGHNDQDDEDHEGDESLRQLRQSLLGNGGDSYQNSPRQQIEAEVAVVREKYARYVEARRQLVQMVGSKASPVAPLFANMPKLQPWAAELIRPVTTRQTAAAADAPQTTSGPTATTTPTVDPAATASRVALGHVLLTPYLERLLAVARQQKALIAHKAHHHNLLARRIRDTCQTLNHVADESQLLPRHPQPGGPGPSKAGGQLTRHVTAWTYAADAAKLATFESVAEQLESGEDALEQAARTLDEVELLLGHKRTEDGGDGAVGDEDEKGATKAKRQATTNDVWETLDGELGLIRTEKSSR</sequence>
<dbReference type="RefSeq" id="XP_014170267.1">
    <property type="nucleotide sequence ID" value="XM_014314792.1"/>
</dbReference>
<feature type="region of interest" description="Disordered" evidence="2">
    <location>
        <begin position="472"/>
        <end position="492"/>
    </location>
</feature>
<evidence type="ECO:0000256" key="1">
    <source>
        <dbReference type="SAM" id="Coils"/>
    </source>
</evidence>
<accession>F0XMX3</accession>
<feature type="coiled-coil region" evidence="1">
    <location>
        <begin position="225"/>
        <end position="252"/>
    </location>
</feature>
<dbReference type="GeneID" id="25974791"/>
<reference evidence="3 4" key="1">
    <citation type="journal article" date="2011" name="Proc. Natl. Acad. Sci. U.S.A.">
        <title>Genome and transcriptome analyses of the mountain pine beetle-fungal symbiont Grosmannia clavigera, a lodgepole pine pathogen.</title>
        <authorList>
            <person name="DiGuistini S."/>
            <person name="Wang Y."/>
            <person name="Liao N.Y."/>
            <person name="Taylor G."/>
            <person name="Tanguay P."/>
            <person name="Feau N."/>
            <person name="Henrissat B."/>
            <person name="Chan S.K."/>
            <person name="Hesse-Orce U."/>
            <person name="Alamouti S.M."/>
            <person name="Tsui C.K.M."/>
            <person name="Docking R.T."/>
            <person name="Levasseur A."/>
            <person name="Haridas S."/>
            <person name="Robertson G."/>
            <person name="Birol I."/>
            <person name="Holt R.A."/>
            <person name="Marra M.A."/>
            <person name="Hamelin R.C."/>
            <person name="Hirst M."/>
            <person name="Jones S.J.M."/>
            <person name="Bohlmann J."/>
            <person name="Breuil C."/>
        </authorList>
    </citation>
    <scope>NUCLEOTIDE SEQUENCE [LARGE SCALE GENOMIC DNA]</scope>
    <source>
        <strain evidence="4">kw1407 / UAMH 11150</strain>
    </source>
</reference>
<keyword evidence="4" id="KW-1185">Reference proteome</keyword>
<dbReference type="InParanoid" id="F0XMX3"/>
<evidence type="ECO:0000256" key="2">
    <source>
        <dbReference type="SAM" id="MobiDB-lite"/>
    </source>
</evidence>
<dbReference type="eggNOG" id="ENOG502S94T">
    <property type="taxonomic scope" value="Eukaryota"/>
</dbReference>
<keyword evidence="1" id="KW-0175">Coiled coil</keyword>
<organism evidence="4">
    <name type="scientific">Grosmannia clavigera (strain kw1407 / UAMH 11150)</name>
    <name type="common">Blue stain fungus</name>
    <name type="synonym">Graphiocladiella clavigera</name>
    <dbReference type="NCBI Taxonomy" id="655863"/>
    <lineage>
        <taxon>Eukaryota</taxon>
        <taxon>Fungi</taxon>
        <taxon>Dikarya</taxon>
        <taxon>Ascomycota</taxon>
        <taxon>Pezizomycotina</taxon>
        <taxon>Sordariomycetes</taxon>
        <taxon>Sordariomycetidae</taxon>
        <taxon>Ophiostomatales</taxon>
        <taxon>Ophiostomataceae</taxon>
        <taxon>Leptographium</taxon>
    </lineage>
</organism>